<evidence type="ECO:0000256" key="8">
    <source>
        <dbReference type="ARBA" id="ARBA00072606"/>
    </source>
</evidence>
<comment type="function">
    <text evidence="7 9">Catalyzes the formation of 6,7-dimethyl-8-ribityllumazine by condensation of 5-amino-6-(D-ribitylamino)uracil with 3,4-dihydroxy-2-butanone 4-phosphate. This is the penultimate step in the biosynthesis of riboflavin.</text>
</comment>
<feature type="binding site" evidence="9">
    <location>
        <begin position="85"/>
        <end position="86"/>
    </location>
    <ligand>
        <name>(2S)-2-hydroxy-3-oxobutyl phosphate</name>
        <dbReference type="ChEBI" id="CHEBI:58830"/>
    </ligand>
</feature>
<feature type="binding site" evidence="9">
    <location>
        <position position="127"/>
    </location>
    <ligand>
        <name>(2S)-2-hydroxy-3-oxobutyl phosphate</name>
        <dbReference type="ChEBI" id="CHEBI:58830"/>
    </ligand>
</feature>
<reference evidence="10 11" key="1">
    <citation type="submission" date="2015-02" db="EMBL/GenBank/DDBJ databases">
        <title>Single-cell genomics of uncultivated deep-branching MTB reveals a conserved set of magnetosome genes.</title>
        <authorList>
            <person name="Kolinko S."/>
            <person name="Richter M."/>
            <person name="Glockner F.O."/>
            <person name="Brachmann A."/>
            <person name="Schuler D."/>
        </authorList>
    </citation>
    <scope>NUCLEOTIDE SEQUENCE [LARGE SCALE GENOMIC DNA]</scope>
    <source>
        <strain evidence="10">TM-1</strain>
    </source>
</reference>
<dbReference type="Gene3D" id="3.40.50.960">
    <property type="entry name" value="Lumazine/riboflavin synthase"/>
    <property type="match status" value="1"/>
</dbReference>
<gene>
    <name evidence="9" type="primary">ribH</name>
    <name evidence="10" type="ORF">MBAV_005899</name>
</gene>
<proteinExistence type="inferred from homology"/>
<dbReference type="FunFam" id="3.40.50.960:FF:000001">
    <property type="entry name" value="6,7-dimethyl-8-ribityllumazine synthase"/>
    <property type="match status" value="1"/>
</dbReference>
<evidence type="ECO:0000256" key="7">
    <source>
        <dbReference type="ARBA" id="ARBA00058151"/>
    </source>
</evidence>
<feature type="binding site" evidence="9">
    <location>
        <position position="113"/>
    </location>
    <ligand>
        <name>5-amino-6-(D-ribitylamino)uracil</name>
        <dbReference type="ChEBI" id="CHEBI:15934"/>
    </ligand>
</feature>
<dbReference type="GO" id="GO:0005829">
    <property type="term" value="C:cytosol"/>
    <property type="evidence" value="ECO:0007669"/>
    <property type="project" value="TreeGrafter"/>
</dbReference>
<evidence type="ECO:0000256" key="4">
    <source>
        <dbReference type="ARBA" id="ARBA00022619"/>
    </source>
</evidence>
<dbReference type="Pfam" id="PF00885">
    <property type="entry name" value="DMRL_synthase"/>
    <property type="match status" value="1"/>
</dbReference>
<keyword evidence="4 9" id="KW-0686">Riboflavin biosynthesis</keyword>
<comment type="caution">
    <text evidence="10">The sequence shown here is derived from an EMBL/GenBank/DDBJ whole genome shotgun (WGS) entry which is preliminary data.</text>
</comment>
<dbReference type="GO" id="GO:0009231">
    <property type="term" value="P:riboflavin biosynthetic process"/>
    <property type="evidence" value="ECO:0007669"/>
    <property type="project" value="UniProtKB-UniRule"/>
</dbReference>
<evidence type="ECO:0000256" key="3">
    <source>
        <dbReference type="ARBA" id="ARBA00012664"/>
    </source>
</evidence>
<dbReference type="SUPFAM" id="SSF52121">
    <property type="entry name" value="Lumazine synthase"/>
    <property type="match status" value="1"/>
</dbReference>
<evidence type="ECO:0000256" key="2">
    <source>
        <dbReference type="ARBA" id="ARBA00007424"/>
    </source>
</evidence>
<feature type="binding site" evidence="9">
    <location>
        <begin position="56"/>
        <end position="58"/>
    </location>
    <ligand>
        <name>5-amino-6-(D-ribitylamino)uracil</name>
        <dbReference type="ChEBI" id="CHEBI:15934"/>
    </ligand>
</feature>
<evidence type="ECO:0000256" key="9">
    <source>
        <dbReference type="HAMAP-Rule" id="MF_00178"/>
    </source>
</evidence>
<dbReference type="InterPro" id="IPR036467">
    <property type="entry name" value="LS/RS_sf"/>
</dbReference>
<evidence type="ECO:0000256" key="6">
    <source>
        <dbReference type="ARBA" id="ARBA00048785"/>
    </source>
</evidence>
<name>A0A0F3GJ50_9BACT</name>
<dbReference type="EMBL" id="LACI01002505">
    <property type="protein sequence ID" value="KJU81911.1"/>
    <property type="molecule type" value="Genomic_DNA"/>
</dbReference>
<evidence type="ECO:0000313" key="10">
    <source>
        <dbReference type="EMBL" id="KJU81911.1"/>
    </source>
</evidence>
<dbReference type="PANTHER" id="PTHR21058:SF0">
    <property type="entry name" value="6,7-DIMETHYL-8-RIBITYLLUMAZINE SYNTHASE"/>
    <property type="match status" value="1"/>
</dbReference>
<comment type="similarity">
    <text evidence="2 9">Belongs to the DMRL synthase family.</text>
</comment>
<evidence type="ECO:0000313" key="11">
    <source>
        <dbReference type="Proteomes" id="UP000033423"/>
    </source>
</evidence>
<dbReference type="GO" id="GO:0000906">
    <property type="term" value="F:6,7-dimethyl-8-ribityllumazine synthase activity"/>
    <property type="evidence" value="ECO:0007669"/>
    <property type="project" value="UniProtKB-UniRule"/>
</dbReference>
<keyword evidence="5 9" id="KW-0808">Transferase</keyword>
<dbReference type="Proteomes" id="UP000033423">
    <property type="component" value="Unassembled WGS sequence"/>
</dbReference>
<dbReference type="GO" id="GO:0009349">
    <property type="term" value="C:riboflavin synthase complex"/>
    <property type="evidence" value="ECO:0007669"/>
    <property type="project" value="UniProtKB-UniRule"/>
</dbReference>
<sequence length="163" mass="17369">MKVLEGDLQGRGLRFCVIVSRFNDFLTMRLLDGCIDGLVRHGVDKETIVIAKTPGAFELPLVAKKAAASRAYDAVIALGAIIRGATPHFEYVASECTKGLAQASMETGVPVAYGVITADTIEQAIERAGTKSGNKGWDAAMTAIEMANLIKNIEVRTDDKKAG</sequence>
<accession>A0A0F3GJ50</accession>
<dbReference type="InterPro" id="IPR002180">
    <property type="entry name" value="LS/RS"/>
</dbReference>
<feature type="binding site" evidence="9">
    <location>
        <position position="22"/>
    </location>
    <ligand>
        <name>5-amino-6-(D-ribitylamino)uracil</name>
        <dbReference type="ChEBI" id="CHEBI:15934"/>
    </ligand>
</feature>
<feature type="active site" description="Proton donor" evidence="9">
    <location>
        <position position="88"/>
    </location>
</feature>
<dbReference type="InterPro" id="IPR034964">
    <property type="entry name" value="LS"/>
</dbReference>
<comment type="catalytic activity">
    <reaction evidence="6 9">
        <text>(2S)-2-hydroxy-3-oxobutyl phosphate + 5-amino-6-(D-ribitylamino)uracil = 6,7-dimethyl-8-(1-D-ribityl)lumazine + phosphate + 2 H2O + H(+)</text>
        <dbReference type="Rhea" id="RHEA:26152"/>
        <dbReference type="ChEBI" id="CHEBI:15377"/>
        <dbReference type="ChEBI" id="CHEBI:15378"/>
        <dbReference type="ChEBI" id="CHEBI:15934"/>
        <dbReference type="ChEBI" id="CHEBI:43474"/>
        <dbReference type="ChEBI" id="CHEBI:58201"/>
        <dbReference type="ChEBI" id="CHEBI:58830"/>
        <dbReference type="EC" id="2.5.1.78"/>
    </reaction>
</comment>
<dbReference type="AlphaFoldDB" id="A0A0F3GJ50"/>
<dbReference type="UniPathway" id="UPA00275">
    <property type="reaction ID" value="UER00404"/>
</dbReference>
<feature type="binding site" evidence="9">
    <location>
        <begin position="80"/>
        <end position="82"/>
    </location>
    <ligand>
        <name>5-amino-6-(D-ribitylamino)uracil</name>
        <dbReference type="ChEBI" id="CHEBI:15934"/>
    </ligand>
</feature>
<dbReference type="PATRIC" id="fig|29290.4.peg.7804"/>
<dbReference type="HAMAP" id="MF_00178">
    <property type="entry name" value="Lumazine_synth"/>
    <property type="match status" value="1"/>
</dbReference>
<evidence type="ECO:0000256" key="1">
    <source>
        <dbReference type="ARBA" id="ARBA00004917"/>
    </source>
</evidence>
<keyword evidence="11" id="KW-1185">Reference proteome</keyword>
<dbReference type="NCBIfam" id="TIGR00114">
    <property type="entry name" value="lumazine-synth"/>
    <property type="match status" value="1"/>
</dbReference>
<dbReference type="EC" id="2.5.1.78" evidence="3 9"/>
<protein>
    <recommendedName>
        <fullName evidence="8 9">6,7-dimethyl-8-ribityllumazine synthase</fullName>
        <shortName evidence="9">DMRL synthase</shortName>
        <shortName evidence="9">LS</shortName>
        <shortName evidence="9">Lumazine synthase</shortName>
        <ecNumber evidence="3 9">2.5.1.78</ecNumber>
    </recommendedName>
</protein>
<evidence type="ECO:0000256" key="5">
    <source>
        <dbReference type="ARBA" id="ARBA00022679"/>
    </source>
</evidence>
<comment type="pathway">
    <text evidence="1 9">Cofactor biosynthesis; riboflavin biosynthesis; riboflavin from 2-hydroxy-3-oxobutyl phosphate and 5-amino-6-(D-ribitylamino)uracil: step 1/2.</text>
</comment>
<organism evidence="10 11">
    <name type="scientific">Candidatus Magnetobacterium bavaricum</name>
    <dbReference type="NCBI Taxonomy" id="29290"/>
    <lineage>
        <taxon>Bacteria</taxon>
        <taxon>Pseudomonadati</taxon>
        <taxon>Nitrospirota</taxon>
        <taxon>Thermodesulfovibrionia</taxon>
        <taxon>Thermodesulfovibrionales</taxon>
        <taxon>Candidatus Magnetobacteriaceae</taxon>
        <taxon>Candidatus Magnetobacterium</taxon>
    </lineage>
</organism>
<dbReference type="NCBIfam" id="NF000812">
    <property type="entry name" value="PRK00061.1-4"/>
    <property type="match status" value="1"/>
</dbReference>
<dbReference type="PANTHER" id="PTHR21058">
    <property type="entry name" value="6,7-DIMETHYL-8-RIBITYLLUMAZINE SYNTHASE DMRL SYNTHASE LUMAZINE SYNTHASE"/>
    <property type="match status" value="1"/>
</dbReference>
<dbReference type="CDD" id="cd09209">
    <property type="entry name" value="Lumazine_synthase-I"/>
    <property type="match status" value="1"/>
</dbReference>